<proteinExistence type="predicted"/>
<evidence type="ECO:0008006" key="4">
    <source>
        <dbReference type="Google" id="ProtNLM"/>
    </source>
</evidence>
<dbReference type="EMBL" id="JANKHO010000034">
    <property type="protein sequence ID" value="KAJ3517002.1"/>
    <property type="molecule type" value="Genomic_DNA"/>
</dbReference>
<dbReference type="PANTHER" id="PTHR43194:SF4">
    <property type="entry name" value="AB HYDROLASE-1 DOMAIN-CONTAINING PROTEIN"/>
    <property type="match status" value="1"/>
</dbReference>
<dbReference type="InterPro" id="IPR029058">
    <property type="entry name" value="AB_hydrolase_fold"/>
</dbReference>
<dbReference type="PANTHER" id="PTHR43194">
    <property type="entry name" value="HYDROLASE ALPHA/BETA FOLD FAMILY"/>
    <property type="match status" value="1"/>
</dbReference>
<feature type="chain" id="PRO_5040815627" description="AB hydrolase-1 domain-containing protein" evidence="1">
    <location>
        <begin position="21"/>
        <end position="383"/>
    </location>
</feature>
<evidence type="ECO:0000256" key="1">
    <source>
        <dbReference type="SAM" id="SignalP"/>
    </source>
</evidence>
<organism evidence="2 3">
    <name type="scientific">Agrocybe chaxingu</name>
    <dbReference type="NCBI Taxonomy" id="84603"/>
    <lineage>
        <taxon>Eukaryota</taxon>
        <taxon>Fungi</taxon>
        <taxon>Dikarya</taxon>
        <taxon>Basidiomycota</taxon>
        <taxon>Agaricomycotina</taxon>
        <taxon>Agaricomycetes</taxon>
        <taxon>Agaricomycetidae</taxon>
        <taxon>Agaricales</taxon>
        <taxon>Agaricineae</taxon>
        <taxon>Strophariaceae</taxon>
        <taxon>Agrocybe</taxon>
    </lineage>
</organism>
<dbReference type="CDD" id="cd12809">
    <property type="entry name" value="Esterase_713_like-2"/>
    <property type="match status" value="1"/>
</dbReference>
<evidence type="ECO:0000313" key="3">
    <source>
        <dbReference type="Proteomes" id="UP001148786"/>
    </source>
</evidence>
<keyword evidence="1" id="KW-0732">Signal</keyword>
<dbReference type="AlphaFoldDB" id="A0A9W8TG42"/>
<dbReference type="Proteomes" id="UP001148786">
    <property type="component" value="Unassembled WGS sequence"/>
</dbReference>
<dbReference type="InterPro" id="IPR050228">
    <property type="entry name" value="Carboxylesterase_BioH"/>
</dbReference>
<feature type="signal peptide" evidence="1">
    <location>
        <begin position="1"/>
        <end position="20"/>
    </location>
</feature>
<keyword evidence="3" id="KW-1185">Reference proteome</keyword>
<accession>A0A9W8TG42</accession>
<sequence>MFSILFLACAVYFGIRPSAALVPNKDYAARGLPEVSLGTLHRRSYFYIGGAYVPNPNGASPILAGQMYVEHLTPSAVSRKLPIVVIHGNGMTGTNFLNTPDGRPGWADYFMAQGYELYIIDQPSRARSPWQQGVDGPQMMFDTLTVEQRFTATKRFNLWPNAELHTQWPGNGSRGDEIFNHFYASIVPALSLNVEASQKFKAAGVALLDKIGPAIIMTHSQSGQFGWPLADARPQLVKAIVALEPTGPPFKDAIFPPFAAARPYGLTEVPLTYDPPIQSPSDLRTVITYSTTNFTCIQQVSPPRKLKNLLNTPVLVVTSESGYHSVYEWCSVEFLEDAGVPVEHVELAKVGIMGNGHMMFMEKNNLEIAEKVIQKWLKKVIGN</sequence>
<evidence type="ECO:0000313" key="2">
    <source>
        <dbReference type="EMBL" id="KAJ3517002.1"/>
    </source>
</evidence>
<comment type="caution">
    <text evidence="2">The sequence shown here is derived from an EMBL/GenBank/DDBJ whole genome shotgun (WGS) entry which is preliminary data.</text>
</comment>
<gene>
    <name evidence="2" type="ORF">NLJ89_g777</name>
</gene>
<dbReference type="Gene3D" id="3.40.50.1820">
    <property type="entry name" value="alpha/beta hydrolase"/>
    <property type="match status" value="1"/>
</dbReference>
<reference evidence="2" key="1">
    <citation type="submission" date="2022-07" db="EMBL/GenBank/DDBJ databases">
        <title>Genome Sequence of Agrocybe chaxingu.</title>
        <authorList>
            <person name="Buettner E."/>
        </authorList>
    </citation>
    <scope>NUCLEOTIDE SEQUENCE</scope>
    <source>
        <strain evidence="2">MP-N11</strain>
    </source>
</reference>
<name>A0A9W8TG42_9AGAR</name>
<dbReference type="OrthoDB" id="9978720at2759"/>
<dbReference type="SUPFAM" id="SSF53474">
    <property type="entry name" value="alpha/beta-Hydrolases"/>
    <property type="match status" value="1"/>
</dbReference>
<protein>
    <recommendedName>
        <fullName evidence="4">AB hydrolase-1 domain-containing protein</fullName>
    </recommendedName>
</protein>